<dbReference type="Proteomes" id="UP000594262">
    <property type="component" value="Unplaced"/>
</dbReference>
<proteinExistence type="predicted"/>
<sequence>MLRILILVFASVLAVQAVDRLLTTQLGDFGPPLLTRPGRTFRYPIRNNNCSYFGARLEQFVIVNYNGIIMMDEESDNALTRCPTNVKTLAANVIAPYWLEYDRGTVHAFKHNNDRRQLRSDVLKRIVDEFNVAFGNGAVDFWAKDVRSPIKGRTMSVSSIDEINVFTWNNMYNTINTKTLLRKRHLFQVALIKLTNGQLYAKFIYDTLGANGNVNFLDRSQDTPCGRAEIGIGIEFPPRPQFKQERSFNDEFPLNDPREFEEISNEYPFSHSGNYFFDLNADSYNQPFPPTLKRCSKPGCYLTPEAQYFFQEQQGRPGQPGAPGENRPSQAEAEQELNRFCKNRDDGPHQLAAFCDVFIYCSNNIGSYETCKNGTKFNPEVLGCDHAVNFECAYSGLDLSGILPLIRQPASKHNNLCYFKGYGEIPDPLTCDHFYACTNSRSIRMPCPGGLFFQPTGERSGQCNYPDEVACKNGDRSVKKPFHPKNLH</sequence>
<evidence type="ECO:0000313" key="9">
    <source>
        <dbReference type="EnsemblMetazoa" id="CLYHEMP018646.1"/>
    </source>
</evidence>
<keyword evidence="4" id="KW-1015">Disulfide bond</keyword>
<dbReference type="PANTHER" id="PTHR23301">
    <property type="entry name" value="CHITIN BINDING PERITROPHIN-A"/>
    <property type="match status" value="1"/>
</dbReference>
<feature type="signal peptide" evidence="7">
    <location>
        <begin position="1"/>
        <end position="17"/>
    </location>
</feature>
<dbReference type="EnsemblMetazoa" id="CLYHEMT018646.1">
    <property type="protein sequence ID" value="CLYHEMP018646.1"/>
    <property type="gene ID" value="CLYHEMG018646"/>
</dbReference>
<dbReference type="InterPro" id="IPR002557">
    <property type="entry name" value="Chitin-bd_dom"/>
</dbReference>
<dbReference type="Gene3D" id="2.170.140.10">
    <property type="entry name" value="Chitin binding domain"/>
    <property type="match status" value="2"/>
</dbReference>
<keyword evidence="1" id="KW-0147">Chitin-binding</keyword>
<dbReference type="PROSITE" id="PS50940">
    <property type="entry name" value="CHIT_BIND_II"/>
    <property type="match status" value="2"/>
</dbReference>
<dbReference type="InterPro" id="IPR051940">
    <property type="entry name" value="Chitin_bind-dev_reg"/>
</dbReference>
<evidence type="ECO:0000259" key="8">
    <source>
        <dbReference type="PROSITE" id="PS50940"/>
    </source>
</evidence>
<keyword evidence="10" id="KW-1185">Reference proteome</keyword>
<dbReference type="InterPro" id="IPR036508">
    <property type="entry name" value="Chitin-bd_dom_sf"/>
</dbReference>
<keyword evidence="5" id="KW-0325">Glycoprotein</keyword>
<evidence type="ECO:0000256" key="6">
    <source>
        <dbReference type="SAM" id="MobiDB-lite"/>
    </source>
</evidence>
<dbReference type="GO" id="GO:0008061">
    <property type="term" value="F:chitin binding"/>
    <property type="evidence" value="ECO:0007669"/>
    <property type="project" value="UniProtKB-KW"/>
</dbReference>
<dbReference type="SMART" id="SM00494">
    <property type="entry name" value="ChtBD2"/>
    <property type="match status" value="2"/>
</dbReference>
<organism evidence="9 10">
    <name type="scientific">Clytia hemisphaerica</name>
    <dbReference type="NCBI Taxonomy" id="252671"/>
    <lineage>
        <taxon>Eukaryota</taxon>
        <taxon>Metazoa</taxon>
        <taxon>Cnidaria</taxon>
        <taxon>Hydrozoa</taxon>
        <taxon>Hydroidolina</taxon>
        <taxon>Leptothecata</taxon>
        <taxon>Obeliida</taxon>
        <taxon>Clytiidae</taxon>
        <taxon>Clytia</taxon>
    </lineage>
</organism>
<evidence type="ECO:0000256" key="1">
    <source>
        <dbReference type="ARBA" id="ARBA00022669"/>
    </source>
</evidence>
<evidence type="ECO:0000256" key="7">
    <source>
        <dbReference type="SAM" id="SignalP"/>
    </source>
</evidence>
<evidence type="ECO:0000256" key="2">
    <source>
        <dbReference type="ARBA" id="ARBA00022729"/>
    </source>
</evidence>
<keyword evidence="3" id="KW-0677">Repeat</keyword>
<feature type="region of interest" description="Disordered" evidence="6">
    <location>
        <begin position="313"/>
        <end position="335"/>
    </location>
</feature>
<evidence type="ECO:0000313" key="10">
    <source>
        <dbReference type="Proteomes" id="UP000594262"/>
    </source>
</evidence>
<dbReference type="PANTHER" id="PTHR23301:SF0">
    <property type="entry name" value="CHITIN-BINDING TYPE-2 DOMAIN-CONTAINING PROTEIN-RELATED"/>
    <property type="match status" value="1"/>
</dbReference>
<dbReference type="AlphaFoldDB" id="A0A7M5X7B8"/>
<feature type="domain" description="Chitin-binding type-2" evidence="8">
    <location>
        <begin position="414"/>
        <end position="473"/>
    </location>
</feature>
<accession>A0A7M5X7B8</accession>
<protein>
    <recommendedName>
        <fullName evidence="8">Chitin-binding type-2 domain-containing protein</fullName>
    </recommendedName>
</protein>
<dbReference type="GO" id="GO:0005576">
    <property type="term" value="C:extracellular region"/>
    <property type="evidence" value="ECO:0007669"/>
    <property type="project" value="InterPro"/>
</dbReference>
<evidence type="ECO:0000256" key="4">
    <source>
        <dbReference type="ARBA" id="ARBA00023157"/>
    </source>
</evidence>
<dbReference type="Pfam" id="PF01607">
    <property type="entry name" value="CBM_14"/>
    <property type="match status" value="2"/>
</dbReference>
<keyword evidence="2 7" id="KW-0732">Signal</keyword>
<reference evidence="9" key="1">
    <citation type="submission" date="2021-01" db="UniProtKB">
        <authorList>
            <consortium name="EnsemblMetazoa"/>
        </authorList>
    </citation>
    <scope>IDENTIFICATION</scope>
</reference>
<dbReference type="SUPFAM" id="SSF57625">
    <property type="entry name" value="Invertebrate chitin-binding proteins"/>
    <property type="match status" value="2"/>
</dbReference>
<feature type="compositionally biased region" description="Low complexity" evidence="6">
    <location>
        <begin position="313"/>
        <end position="324"/>
    </location>
</feature>
<feature type="chain" id="PRO_5029902763" description="Chitin-binding type-2 domain-containing protein" evidence="7">
    <location>
        <begin position="18"/>
        <end position="488"/>
    </location>
</feature>
<evidence type="ECO:0000256" key="3">
    <source>
        <dbReference type="ARBA" id="ARBA00022737"/>
    </source>
</evidence>
<dbReference type="OrthoDB" id="5951524at2759"/>
<feature type="domain" description="Chitin-binding type-2" evidence="8">
    <location>
        <begin position="338"/>
        <end position="394"/>
    </location>
</feature>
<name>A0A7M5X7B8_9CNID</name>
<evidence type="ECO:0000256" key="5">
    <source>
        <dbReference type="ARBA" id="ARBA00023180"/>
    </source>
</evidence>